<feature type="transmembrane region" description="Helical" evidence="1">
    <location>
        <begin position="88"/>
        <end position="106"/>
    </location>
</feature>
<feature type="transmembrane region" description="Helical" evidence="1">
    <location>
        <begin position="23"/>
        <end position="45"/>
    </location>
</feature>
<gene>
    <name evidence="3" type="ORF">g.6090</name>
</gene>
<dbReference type="PANTHER" id="PTHR36694">
    <property type="entry name" value="PASIFLORA 1, ISOFORM A-RELATED"/>
    <property type="match status" value="1"/>
</dbReference>
<keyword evidence="1" id="KW-0472">Membrane</keyword>
<keyword evidence="1" id="KW-1133">Transmembrane helix</keyword>
<name>A0A1B6KLK2_9HEMI</name>
<feature type="transmembrane region" description="Helical" evidence="1">
    <location>
        <begin position="57"/>
        <end position="81"/>
    </location>
</feature>
<dbReference type="InterPro" id="IPR054291">
    <property type="entry name" value="DUF7027"/>
</dbReference>
<reference evidence="3" key="1">
    <citation type="submission" date="2015-11" db="EMBL/GenBank/DDBJ databases">
        <title>De novo transcriptome assembly of four potential Pierce s Disease insect vectors from Arizona vineyards.</title>
        <authorList>
            <person name="Tassone E.E."/>
        </authorList>
    </citation>
    <scope>NUCLEOTIDE SEQUENCE</scope>
</reference>
<organism evidence="3">
    <name type="scientific">Graphocephala atropunctata</name>
    <dbReference type="NCBI Taxonomy" id="36148"/>
    <lineage>
        <taxon>Eukaryota</taxon>
        <taxon>Metazoa</taxon>
        <taxon>Ecdysozoa</taxon>
        <taxon>Arthropoda</taxon>
        <taxon>Hexapoda</taxon>
        <taxon>Insecta</taxon>
        <taxon>Pterygota</taxon>
        <taxon>Neoptera</taxon>
        <taxon>Paraneoptera</taxon>
        <taxon>Hemiptera</taxon>
        <taxon>Auchenorrhyncha</taxon>
        <taxon>Membracoidea</taxon>
        <taxon>Cicadellidae</taxon>
        <taxon>Cicadellinae</taxon>
        <taxon>Cicadellini</taxon>
        <taxon>Graphocephala</taxon>
    </lineage>
</organism>
<evidence type="ECO:0000313" key="3">
    <source>
        <dbReference type="EMBL" id="JAT12311.1"/>
    </source>
</evidence>
<accession>A0A1B6KLK2</accession>
<keyword evidence="1" id="KW-0812">Transmembrane</keyword>
<dbReference type="PANTHER" id="PTHR36694:SF11">
    <property type="entry name" value="LP21121P-RELATED"/>
    <property type="match status" value="1"/>
</dbReference>
<dbReference type="Pfam" id="PF22954">
    <property type="entry name" value="DUF7027"/>
    <property type="match status" value="1"/>
</dbReference>
<evidence type="ECO:0000259" key="2">
    <source>
        <dbReference type="Pfam" id="PF22954"/>
    </source>
</evidence>
<proteinExistence type="predicted"/>
<evidence type="ECO:0000256" key="1">
    <source>
        <dbReference type="SAM" id="Phobius"/>
    </source>
</evidence>
<dbReference type="AlphaFoldDB" id="A0A1B6KLK2"/>
<feature type="transmembrane region" description="Helical" evidence="1">
    <location>
        <begin position="126"/>
        <end position="148"/>
    </location>
</feature>
<protein>
    <recommendedName>
        <fullName evidence="2">DUF7027 domain-containing protein</fullName>
    </recommendedName>
</protein>
<feature type="domain" description="DUF7027" evidence="2">
    <location>
        <begin position="20"/>
        <end position="108"/>
    </location>
</feature>
<sequence length="159" mass="18096">MKMTGVLSETCCWCISLRGGTKIFGYISLIGSFLLAIVISAEIAAVPIHDPEDDISIYYYLEFFIQTFHLVTSLILLLGVYQERPRLLLPWLVSTVFVAVSEVVFLSSFTSRLLMEVYHMLNHRTFLTFSTLALLDDIYGFIIVYSYYRTLIQPGSSLV</sequence>
<dbReference type="EMBL" id="GEBQ01027666">
    <property type="protein sequence ID" value="JAT12311.1"/>
    <property type="molecule type" value="Transcribed_RNA"/>
</dbReference>